<dbReference type="PIRSF" id="PIRSF001563">
    <property type="entry name" value="Folylpolyglu_synth"/>
    <property type="match status" value="1"/>
</dbReference>
<organism evidence="25 26">
    <name type="scientific">Frigoriflavimonas asaccharolytica</name>
    <dbReference type="NCBI Taxonomy" id="2735899"/>
    <lineage>
        <taxon>Bacteria</taxon>
        <taxon>Pseudomonadati</taxon>
        <taxon>Bacteroidota</taxon>
        <taxon>Flavobacteriia</taxon>
        <taxon>Flavobacteriales</taxon>
        <taxon>Weeksellaceae</taxon>
        <taxon>Frigoriflavimonas</taxon>
    </lineage>
</organism>
<evidence type="ECO:0000256" key="15">
    <source>
        <dbReference type="ARBA" id="ARBA00030048"/>
    </source>
</evidence>
<proteinExistence type="inferred from homology"/>
<keyword evidence="13" id="KW-0460">Magnesium</keyword>
<accession>A0A8J8KA45</accession>
<dbReference type="EC" id="6.3.2.17" evidence="7"/>
<evidence type="ECO:0000256" key="11">
    <source>
        <dbReference type="ARBA" id="ARBA00022741"/>
    </source>
</evidence>
<dbReference type="EC" id="6.3.2.12" evidence="6"/>
<name>A0A8J8KA45_9FLAO</name>
<comment type="catalytic activity">
    <reaction evidence="18">
        <text>(6S)-5,6,7,8-tetrahydrofolyl-(gamma-L-Glu)(n) + L-glutamate + ATP = (6S)-5,6,7,8-tetrahydrofolyl-(gamma-L-Glu)(n+1) + ADP + phosphate + H(+)</text>
        <dbReference type="Rhea" id="RHEA:10580"/>
        <dbReference type="Rhea" id="RHEA-COMP:14738"/>
        <dbReference type="Rhea" id="RHEA-COMP:14740"/>
        <dbReference type="ChEBI" id="CHEBI:15378"/>
        <dbReference type="ChEBI" id="CHEBI:29985"/>
        <dbReference type="ChEBI" id="CHEBI:30616"/>
        <dbReference type="ChEBI" id="CHEBI:43474"/>
        <dbReference type="ChEBI" id="CHEBI:141005"/>
        <dbReference type="ChEBI" id="CHEBI:456216"/>
        <dbReference type="EC" id="6.3.2.17"/>
    </reaction>
</comment>
<evidence type="ECO:0000256" key="10">
    <source>
        <dbReference type="ARBA" id="ARBA00022723"/>
    </source>
</evidence>
<dbReference type="InterPro" id="IPR036565">
    <property type="entry name" value="Mur-like_cat_sf"/>
</dbReference>
<dbReference type="AlphaFoldDB" id="A0A8J8KA45"/>
<keyword evidence="14" id="KW-0289">Folate biosynthesis</keyword>
<dbReference type="Gene3D" id="3.90.190.20">
    <property type="entry name" value="Mur ligase, C-terminal domain"/>
    <property type="match status" value="1"/>
</dbReference>
<reference evidence="25" key="1">
    <citation type="submission" date="2020-05" db="EMBL/GenBank/DDBJ databases">
        <title>Genomic Encyclopedia of Type Strains, Phase IV (KMG-V): Genome sequencing to study the core and pangenomes of soil and plant-associated prokaryotes.</title>
        <authorList>
            <person name="Whitman W."/>
        </authorList>
    </citation>
    <scope>NUCLEOTIDE SEQUENCE</scope>
    <source>
        <strain evidence="25">16F</strain>
    </source>
</reference>
<keyword evidence="10" id="KW-0479">Metal-binding</keyword>
<comment type="function">
    <text evidence="2">Functions in two distinct reactions of the de novo folate biosynthetic pathway. Catalyzes the addition of a glutamate residue to dihydropteroate (7,8-dihydropteroate or H2Pte) to form dihydrofolate (7,8-dihydrofolate monoglutamate or H2Pte-Glu). Also catalyzes successive additions of L-glutamate to tetrahydrofolate or 10-formyltetrahydrofolate or 5,10-methylenetetrahydrofolate, leading to folylpolyglutamate derivatives.</text>
</comment>
<dbReference type="Pfam" id="PF02875">
    <property type="entry name" value="Mur_ligase_C"/>
    <property type="match status" value="1"/>
</dbReference>
<dbReference type="PANTHER" id="PTHR11136:SF0">
    <property type="entry name" value="DIHYDROFOLATE SYNTHETASE-RELATED"/>
    <property type="match status" value="1"/>
</dbReference>
<dbReference type="GO" id="GO:0004326">
    <property type="term" value="F:tetrahydrofolylpolyglutamate synthase activity"/>
    <property type="evidence" value="ECO:0007669"/>
    <property type="project" value="UniProtKB-EC"/>
</dbReference>
<gene>
    <name evidence="25" type="ORF">HNQ03_000149</name>
</gene>
<dbReference type="InterPro" id="IPR018109">
    <property type="entry name" value="Folylpolyglutamate_synth_CS"/>
</dbReference>
<dbReference type="InterPro" id="IPR013221">
    <property type="entry name" value="Mur_ligase_cen"/>
</dbReference>
<evidence type="ECO:0000259" key="24">
    <source>
        <dbReference type="Pfam" id="PF08245"/>
    </source>
</evidence>
<dbReference type="EMBL" id="JABSNO010000001">
    <property type="protein sequence ID" value="NRS91084.1"/>
    <property type="molecule type" value="Genomic_DNA"/>
</dbReference>
<dbReference type="NCBIfam" id="TIGR01499">
    <property type="entry name" value="folC"/>
    <property type="match status" value="1"/>
</dbReference>
<dbReference type="InterPro" id="IPR036615">
    <property type="entry name" value="Mur_ligase_C_dom_sf"/>
</dbReference>
<dbReference type="GO" id="GO:0005524">
    <property type="term" value="F:ATP binding"/>
    <property type="evidence" value="ECO:0007669"/>
    <property type="project" value="UniProtKB-KW"/>
</dbReference>
<comment type="pathway">
    <text evidence="3">Cofactor biosynthesis; tetrahydrofolate biosynthesis; 7,8-dihydrofolate from 2-amino-4-hydroxy-6-hydroxymethyl-7,8-dihydropteridine diphosphate and 4-aminobenzoate: step 2/2.</text>
</comment>
<evidence type="ECO:0000256" key="1">
    <source>
        <dbReference type="ARBA" id="ARBA00001946"/>
    </source>
</evidence>
<evidence type="ECO:0000256" key="22">
    <source>
        <dbReference type="PIRNR" id="PIRNR001563"/>
    </source>
</evidence>
<dbReference type="InterPro" id="IPR004101">
    <property type="entry name" value="Mur_ligase_C"/>
</dbReference>
<sequence length="412" mass="46936">MTKERYKKAVEWLFVQNPNYQVQGLKAYKPGLDNITALCKYFGNPQDKIKTIHIGGTNGKGSTCNMLASILQESGLKVGLYTSPHLIDFTERIKINGKNADEDFVYNFISKLKNLPENIRPSFFEFTTIMAFEYFYQNKVDIAIIEVGLGGRLDSTNIINPIISAITNVDLDHQNILGNTLEEISFEKAGIIKNNITVVSGEEKPLVKNIFINKAKEIDAPFLDATIFDIKLSTDLKGNYQKKNLKVVLGLVQQLQILNFAISNENIETGLLNVQNNTNFMGRWQQISENPLIICDTAHNLAGMEIVLSQLKEIDRPKHLLLGFVEDKELDGLLRILPKEYFYYFVKPNVERGRNPEEYEVDLKKYKINYKFFKSATEGYLSVKQSLKKDEMLFFGGSNFIVGEILQNILEM</sequence>
<dbReference type="GO" id="GO:0005737">
    <property type="term" value="C:cytoplasm"/>
    <property type="evidence" value="ECO:0007669"/>
    <property type="project" value="TreeGrafter"/>
</dbReference>
<evidence type="ECO:0000256" key="18">
    <source>
        <dbReference type="ARBA" id="ARBA00047493"/>
    </source>
</evidence>
<keyword evidence="26" id="KW-1185">Reference proteome</keyword>
<evidence type="ECO:0000256" key="2">
    <source>
        <dbReference type="ARBA" id="ARBA00002714"/>
    </source>
</evidence>
<dbReference type="FunFam" id="3.40.1190.10:FF:000011">
    <property type="entry name" value="Folylpolyglutamate synthase/dihydrofolate synthase"/>
    <property type="match status" value="1"/>
</dbReference>
<evidence type="ECO:0000256" key="13">
    <source>
        <dbReference type="ARBA" id="ARBA00022842"/>
    </source>
</evidence>
<evidence type="ECO:0000256" key="7">
    <source>
        <dbReference type="ARBA" id="ARBA00013025"/>
    </source>
</evidence>
<comment type="caution">
    <text evidence="25">The sequence shown here is derived from an EMBL/GenBank/DDBJ whole genome shotgun (WGS) entry which is preliminary data.</text>
</comment>
<evidence type="ECO:0000256" key="9">
    <source>
        <dbReference type="ARBA" id="ARBA00022598"/>
    </source>
</evidence>
<dbReference type="GO" id="GO:0046656">
    <property type="term" value="P:folic acid biosynthetic process"/>
    <property type="evidence" value="ECO:0007669"/>
    <property type="project" value="UniProtKB-KW"/>
</dbReference>
<dbReference type="RefSeq" id="WP_173777717.1">
    <property type="nucleotide sequence ID" value="NZ_JABSNO010000001.1"/>
</dbReference>
<comment type="catalytic activity">
    <reaction evidence="20">
        <text>(6R)-5,10-methylenetetrahydrofolyl-(gamma-L-Glu)(n) + L-glutamate + ATP = (6R)-5,10-methylenetetrahydrofolyl-(gamma-L-Glu)(n+1) + ADP + phosphate + H(+)</text>
        <dbReference type="Rhea" id="RHEA:51912"/>
        <dbReference type="Rhea" id="RHEA-COMP:13257"/>
        <dbReference type="Rhea" id="RHEA-COMP:13258"/>
        <dbReference type="ChEBI" id="CHEBI:15378"/>
        <dbReference type="ChEBI" id="CHEBI:29985"/>
        <dbReference type="ChEBI" id="CHEBI:30616"/>
        <dbReference type="ChEBI" id="CHEBI:43474"/>
        <dbReference type="ChEBI" id="CHEBI:136572"/>
        <dbReference type="ChEBI" id="CHEBI:456216"/>
        <dbReference type="EC" id="6.3.2.17"/>
    </reaction>
</comment>
<dbReference type="Proteomes" id="UP000610746">
    <property type="component" value="Unassembled WGS sequence"/>
</dbReference>
<comment type="catalytic activity">
    <reaction evidence="19">
        <text>10-formyltetrahydrofolyl-(gamma-L-Glu)(n) + L-glutamate + ATP = 10-formyltetrahydrofolyl-(gamma-L-Glu)(n+1) + ADP + phosphate + H(+)</text>
        <dbReference type="Rhea" id="RHEA:51904"/>
        <dbReference type="Rhea" id="RHEA-COMP:13088"/>
        <dbReference type="Rhea" id="RHEA-COMP:14300"/>
        <dbReference type="ChEBI" id="CHEBI:15378"/>
        <dbReference type="ChEBI" id="CHEBI:29985"/>
        <dbReference type="ChEBI" id="CHEBI:30616"/>
        <dbReference type="ChEBI" id="CHEBI:43474"/>
        <dbReference type="ChEBI" id="CHEBI:134413"/>
        <dbReference type="ChEBI" id="CHEBI:456216"/>
        <dbReference type="EC" id="6.3.2.17"/>
    </reaction>
</comment>
<evidence type="ECO:0000256" key="4">
    <source>
        <dbReference type="ARBA" id="ARBA00005150"/>
    </source>
</evidence>
<dbReference type="SUPFAM" id="SSF53623">
    <property type="entry name" value="MurD-like peptide ligases, catalytic domain"/>
    <property type="match status" value="1"/>
</dbReference>
<keyword evidence="12 22" id="KW-0067">ATP-binding</keyword>
<dbReference type="PANTHER" id="PTHR11136">
    <property type="entry name" value="FOLYLPOLYGLUTAMATE SYNTHASE-RELATED"/>
    <property type="match status" value="1"/>
</dbReference>
<dbReference type="SUPFAM" id="SSF53244">
    <property type="entry name" value="MurD-like peptide ligases, peptide-binding domain"/>
    <property type="match status" value="1"/>
</dbReference>
<evidence type="ECO:0000313" key="25">
    <source>
        <dbReference type="EMBL" id="NRS91084.1"/>
    </source>
</evidence>
<dbReference type="PROSITE" id="PS01011">
    <property type="entry name" value="FOLYLPOLYGLU_SYNT_1"/>
    <property type="match status" value="1"/>
</dbReference>
<feature type="domain" description="Mur ligase central" evidence="24">
    <location>
        <begin position="54"/>
        <end position="205"/>
    </location>
</feature>
<protein>
    <recommendedName>
        <fullName evidence="8">Dihydrofolate synthase/folylpolyglutamate synthase</fullName>
        <ecNumber evidence="6">6.3.2.12</ecNumber>
        <ecNumber evidence="7">6.3.2.17</ecNumber>
    </recommendedName>
    <alternativeName>
        <fullName evidence="17">Folylpoly-gamma-glutamate synthetase-dihydrofolate synthetase</fullName>
    </alternativeName>
    <alternativeName>
        <fullName evidence="15">Folylpolyglutamate synthetase</fullName>
    </alternativeName>
    <alternativeName>
        <fullName evidence="16">Tetrahydrofolylpolyglutamate synthase</fullName>
    </alternativeName>
</protein>
<comment type="similarity">
    <text evidence="5 22">Belongs to the folylpolyglutamate synthase family.</text>
</comment>
<evidence type="ECO:0000256" key="8">
    <source>
        <dbReference type="ARBA" id="ARBA00019357"/>
    </source>
</evidence>
<evidence type="ECO:0000256" key="17">
    <source>
        <dbReference type="ARBA" id="ARBA00032510"/>
    </source>
</evidence>
<evidence type="ECO:0000256" key="20">
    <source>
        <dbReference type="ARBA" id="ARBA00049035"/>
    </source>
</evidence>
<dbReference type="Gene3D" id="3.40.1190.10">
    <property type="entry name" value="Mur-like, catalytic domain"/>
    <property type="match status" value="1"/>
</dbReference>
<evidence type="ECO:0000259" key="23">
    <source>
        <dbReference type="Pfam" id="PF02875"/>
    </source>
</evidence>
<dbReference type="GO" id="GO:0008841">
    <property type="term" value="F:dihydrofolate synthase activity"/>
    <property type="evidence" value="ECO:0007669"/>
    <property type="project" value="UniProtKB-EC"/>
</dbReference>
<evidence type="ECO:0000256" key="5">
    <source>
        <dbReference type="ARBA" id="ARBA00008276"/>
    </source>
</evidence>
<comment type="catalytic activity">
    <reaction evidence="21">
        <text>7,8-dihydropteroate + L-glutamate + ATP = 7,8-dihydrofolate + ADP + phosphate + H(+)</text>
        <dbReference type="Rhea" id="RHEA:23584"/>
        <dbReference type="ChEBI" id="CHEBI:15378"/>
        <dbReference type="ChEBI" id="CHEBI:17839"/>
        <dbReference type="ChEBI" id="CHEBI:29985"/>
        <dbReference type="ChEBI" id="CHEBI:30616"/>
        <dbReference type="ChEBI" id="CHEBI:43474"/>
        <dbReference type="ChEBI" id="CHEBI:57451"/>
        <dbReference type="ChEBI" id="CHEBI:456216"/>
        <dbReference type="EC" id="6.3.2.12"/>
    </reaction>
</comment>
<evidence type="ECO:0000256" key="3">
    <source>
        <dbReference type="ARBA" id="ARBA00004799"/>
    </source>
</evidence>
<evidence type="ECO:0000256" key="21">
    <source>
        <dbReference type="ARBA" id="ARBA00049161"/>
    </source>
</evidence>
<evidence type="ECO:0000256" key="6">
    <source>
        <dbReference type="ARBA" id="ARBA00013023"/>
    </source>
</evidence>
<dbReference type="PROSITE" id="PS01012">
    <property type="entry name" value="FOLYLPOLYGLU_SYNT_2"/>
    <property type="match status" value="1"/>
</dbReference>
<dbReference type="GO" id="GO:0046872">
    <property type="term" value="F:metal ion binding"/>
    <property type="evidence" value="ECO:0007669"/>
    <property type="project" value="UniProtKB-KW"/>
</dbReference>
<dbReference type="Pfam" id="PF08245">
    <property type="entry name" value="Mur_ligase_M"/>
    <property type="match status" value="1"/>
</dbReference>
<dbReference type="InterPro" id="IPR001645">
    <property type="entry name" value="Folylpolyglutamate_synth"/>
</dbReference>
<keyword evidence="11 22" id="KW-0547">Nucleotide-binding</keyword>
<evidence type="ECO:0000256" key="14">
    <source>
        <dbReference type="ARBA" id="ARBA00022909"/>
    </source>
</evidence>
<feature type="domain" description="Mur ligase C-terminal" evidence="23">
    <location>
        <begin position="282"/>
        <end position="398"/>
    </location>
</feature>
<evidence type="ECO:0000256" key="19">
    <source>
        <dbReference type="ARBA" id="ARBA00047808"/>
    </source>
</evidence>
<keyword evidence="9 22" id="KW-0436">Ligase</keyword>
<evidence type="ECO:0000256" key="16">
    <source>
        <dbReference type="ARBA" id="ARBA00030592"/>
    </source>
</evidence>
<evidence type="ECO:0000256" key="12">
    <source>
        <dbReference type="ARBA" id="ARBA00022840"/>
    </source>
</evidence>
<comment type="pathway">
    <text evidence="4">Cofactor biosynthesis; tetrahydrofolylpolyglutamate biosynthesis.</text>
</comment>
<comment type="cofactor">
    <cofactor evidence="1">
        <name>Mg(2+)</name>
        <dbReference type="ChEBI" id="CHEBI:18420"/>
    </cofactor>
</comment>
<evidence type="ECO:0000313" key="26">
    <source>
        <dbReference type="Proteomes" id="UP000610746"/>
    </source>
</evidence>